<dbReference type="Proteomes" id="UP000558997">
    <property type="component" value="Unassembled WGS sequence"/>
</dbReference>
<dbReference type="GO" id="GO:0016747">
    <property type="term" value="F:acyltransferase activity, transferring groups other than amino-acyl groups"/>
    <property type="evidence" value="ECO:0007669"/>
    <property type="project" value="InterPro"/>
</dbReference>
<evidence type="ECO:0000256" key="2">
    <source>
        <dbReference type="ARBA" id="ARBA00023315"/>
    </source>
</evidence>
<dbReference type="InterPro" id="IPR000182">
    <property type="entry name" value="GNAT_dom"/>
</dbReference>
<comment type="caution">
    <text evidence="4">The sequence shown here is derived from an EMBL/GenBank/DDBJ whole genome shotgun (WGS) entry which is preliminary data.</text>
</comment>
<dbReference type="InterPro" id="IPR050832">
    <property type="entry name" value="Bact_Acetyltransf"/>
</dbReference>
<proteinExistence type="predicted"/>
<dbReference type="AlphaFoldDB" id="A0A841DMD6"/>
<dbReference type="PANTHER" id="PTHR43877">
    <property type="entry name" value="AMINOALKYLPHOSPHONATE N-ACETYLTRANSFERASE-RELATED-RELATED"/>
    <property type="match status" value="1"/>
</dbReference>
<sequence length="171" mass="18327">MPEIVVPLTIRPLTHDDLPAMAWYGPPTALAAVAEAIDRAHRGEVDYLAVCPPSGRPVAVGGADYTKPPGAATIWQLSVLESLQSCGIGTLLIHALEDRIRARGLRWAELGVDINAARPQVLYERLGYTVSGSETASWNQESADGTVSLYETQVTLLRKDLQAVPEAPGES</sequence>
<keyword evidence="2" id="KW-0012">Acyltransferase</keyword>
<dbReference type="GO" id="GO:0005840">
    <property type="term" value="C:ribosome"/>
    <property type="evidence" value="ECO:0007669"/>
    <property type="project" value="UniProtKB-KW"/>
</dbReference>
<keyword evidence="1" id="KW-0808">Transferase</keyword>
<keyword evidence="4" id="KW-0689">Ribosomal protein</keyword>
<organism evidence="4 5">
    <name type="scientific">Kribbella solani</name>
    <dbReference type="NCBI Taxonomy" id="236067"/>
    <lineage>
        <taxon>Bacteria</taxon>
        <taxon>Bacillati</taxon>
        <taxon>Actinomycetota</taxon>
        <taxon>Actinomycetes</taxon>
        <taxon>Propionibacteriales</taxon>
        <taxon>Kribbellaceae</taxon>
        <taxon>Kribbella</taxon>
    </lineage>
</organism>
<evidence type="ECO:0000313" key="5">
    <source>
        <dbReference type="Proteomes" id="UP000558997"/>
    </source>
</evidence>
<accession>A0A841DMD6</accession>
<gene>
    <name evidence="4" type="ORF">HDA44_001516</name>
</gene>
<evidence type="ECO:0000259" key="3">
    <source>
        <dbReference type="PROSITE" id="PS51186"/>
    </source>
</evidence>
<dbReference type="SUPFAM" id="SSF55729">
    <property type="entry name" value="Acyl-CoA N-acyltransferases (Nat)"/>
    <property type="match status" value="1"/>
</dbReference>
<reference evidence="4 5" key="1">
    <citation type="submission" date="2020-08" db="EMBL/GenBank/DDBJ databases">
        <title>Sequencing the genomes of 1000 actinobacteria strains.</title>
        <authorList>
            <person name="Klenk H.-P."/>
        </authorList>
    </citation>
    <scope>NUCLEOTIDE SEQUENCE [LARGE SCALE GENOMIC DNA]</scope>
    <source>
        <strain evidence="4 5">DSM 17294</strain>
    </source>
</reference>
<evidence type="ECO:0000256" key="1">
    <source>
        <dbReference type="ARBA" id="ARBA00022679"/>
    </source>
</evidence>
<dbReference type="RefSeq" id="WP_184832454.1">
    <property type="nucleotide sequence ID" value="NZ_BAAAVN010000004.1"/>
</dbReference>
<dbReference type="InterPro" id="IPR016181">
    <property type="entry name" value="Acyl_CoA_acyltransferase"/>
</dbReference>
<dbReference type="PROSITE" id="PS51186">
    <property type="entry name" value="GNAT"/>
    <property type="match status" value="1"/>
</dbReference>
<name>A0A841DMD6_9ACTN</name>
<protein>
    <submittedName>
        <fullName evidence="4">Ribosomal protein S18 acetylase RimI-like enzyme</fullName>
    </submittedName>
</protein>
<dbReference type="EMBL" id="JACHNF010000001">
    <property type="protein sequence ID" value="MBB5978175.1"/>
    <property type="molecule type" value="Genomic_DNA"/>
</dbReference>
<evidence type="ECO:0000313" key="4">
    <source>
        <dbReference type="EMBL" id="MBB5978175.1"/>
    </source>
</evidence>
<keyword evidence="4" id="KW-0687">Ribonucleoprotein</keyword>
<dbReference type="Pfam" id="PF00583">
    <property type="entry name" value="Acetyltransf_1"/>
    <property type="match status" value="1"/>
</dbReference>
<dbReference type="Gene3D" id="3.40.630.30">
    <property type="match status" value="1"/>
</dbReference>
<keyword evidence="5" id="KW-1185">Reference proteome</keyword>
<feature type="domain" description="N-acetyltransferase" evidence="3">
    <location>
        <begin position="8"/>
        <end position="162"/>
    </location>
</feature>